<dbReference type="RefSeq" id="WP_138483715.1">
    <property type="nucleotide sequence ID" value="NZ_PPSW01000030.1"/>
</dbReference>
<dbReference type="PRINTS" id="PR00469">
    <property type="entry name" value="PNDRDTASEII"/>
</dbReference>
<dbReference type="EMBL" id="PPSW01000030">
    <property type="protein sequence ID" value="TLX45738.1"/>
    <property type="molecule type" value="Genomic_DNA"/>
</dbReference>
<dbReference type="Pfam" id="PF13738">
    <property type="entry name" value="Pyr_redox_3"/>
    <property type="match status" value="1"/>
</dbReference>
<proteinExistence type="predicted"/>
<protein>
    <submittedName>
        <fullName evidence="2">Uncharacterized protein</fullName>
    </submittedName>
</protein>
<evidence type="ECO:0000313" key="3">
    <source>
        <dbReference type="Proteomes" id="UP000309186"/>
    </source>
</evidence>
<comment type="caution">
    <text evidence="2">The sequence shown here is derived from an EMBL/GenBank/DDBJ whole genome shotgun (WGS) entry which is preliminary data.</text>
</comment>
<accession>A0A5R9PXU3</accession>
<evidence type="ECO:0000256" key="1">
    <source>
        <dbReference type="ARBA" id="ARBA00023002"/>
    </source>
</evidence>
<sequence>MNLQTSVLIIGAGHMGLVLGSRLKVLNIDYLILDKHKHVGDQWRKRYQGLTLFTPNKLNRLPGFYIPHSQGDYLTKDEFADYLSEFALHHQLAIKTNCHVLRVTHDGINGFSVFTEHGVIKAKQIVLATGAFNVPVKLFNGDTEFLQLGLEQLQSMNFKNQQILVVGDGASGRQIAKKLSDKNKVYLAQGKKRNLFPEHILGIKTFSLLKWSGLLKLPKNFNIAQFLKSRDPFPDTDINNEALIALGVDLKSRVVSVGDDCVTFDNGEKLAPDIMISAIGYKDDFSFIDIPKLYQDSNEFDISAAEKLGVFKIGQPWQHNRASGLICGAEFEVEKLLEKLNVLK</sequence>
<gene>
    <name evidence="2" type="ORF">C1E24_17650</name>
</gene>
<name>A0A5R9PXU3_9GAMM</name>
<dbReference type="GO" id="GO:0004497">
    <property type="term" value="F:monooxygenase activity"/>
    <property type="evidence" value="ECO:0007669"/>
    <property type="project" value="TreeGrafter"/>
</dbReference>
<dbReference type="InterPro" id="IPR036188">
    <property type="entry name" value="FAD/NAD-bd_sf"/>
</dbReference>
<dbReference type="PRINTS" id="PR00368">
    <property type="entry name" value="FADPNR"/>
</dbReference>
<evidence type="ECO:0000313" key="2">
    <source>
        <dbReference type="EMBL" id="TLX45738.1"/>
    </source>
</evidence>
<dbReference type="GO" id="GO:0050660">
    <property type="term" value="F:flavin adenine dinucleotide binding"/>
    <property type="evidence" value="ECO:0007669"/>
    <property type="project" value="TreeGrafter"/>
</dbReference>
<dbReference type="Gene3D" id="3.50.50.60">
    <property type="entry name" value="FAD/NAD(P)-binding domain"/>
    <property type="match status" value="1"/>
</dbReference>
<organism evidence="2 3">
    <name type="scientific">Pseudoalteromonas phenolica</name>
    <dbReference type="NCBI Taxonomy" id="161398"/>
    <lineage>
        <taxon>Bacteria</taxon>
        <taxon>Pseudomonadati</taxon>
        <taxon>Pseudomonadota</taxon>
        <taxon>Gammaproteobacteria</taxon>
        <taxon>Alteromonadales</taxon>
        <taxon>Pseudoalteromonadaceae</taxon>
        <taxon>Pseudoalteromonas</taxon>
    </lineage>
</organism>
<keyword evidence="1" id="KW-0560">Oxidoreductase</keyword>
<dbReference type="OrthoDB" id="337830at2"/>
<dbReference type="PANTHER" id="PTHR43539">
    <property type="entry name" value="FLAVIN-BINDING MONOOXYGENASE-LIKE PROTEIN (AFU_ORTHOLOGUE AFUA_4G09220)"/>
    <property type="match status" value="1"/>
</dbReference>
<dbReference type="PANTHER" id="PTHR43539:SF78">
    <property type="entry name" value="FLAVIN-CONTAINING MONOOXYGENASE"/>
    <property type="match status" value="1"/>
</dbReference>
<dbReference type="AlphaFoldDB" id="A0A5R9PXU3"/>
<dbReference type="Proteomes" id="UP000309186">
    <property type="component" value="Unassembled WGS sequence"/>
</dbReference>
<dbReference type="InterPro" id="IPR050982">
    <property type="entry name" value="Auxin_biosynth/cation_transpt"/>
</dbReference>
<reference evidence="2 3" key="1">
    <citation type="submission" date="2018-01" db="EMBL/GenBank/DDBJ databases">
        <title>Co-occurrence of chitin degradation, pigmentation and bioactivity in marine Pseudoalteromonas.</title>
        <authorList>
            <person name="Paulsen S."/>
            <person name="Gram L."/>
            <person name="Machado H."/>
        </authorList>
    </citation>
    <scope>NUCLEOTIDE SEQUENCE [LARGE SCALE GENOMIC DNA]</scope>
    <source>
        <strain evidence="2 3">S3663</strain>
    </source>
</reference>
<dbReference type="SUPFAM" id="SSF51905">
    <property type="entry name" value="FAD/NAD(P)-binding domain"/>
    <property type="match status" value="1"/>
</dbReference>